<dbReference type="EMBL" id="LAZR01008582">
    <property type="protein sequence ID" value="KKM77842.1"/>
    <property type="molecule type" value="Genomic_DNA"/>
</dbReference>
<gene>
    <name evidence="2" type="ORF">LCGC14_1365930</name>
</gene>
<dbReference type="GO" id="GO:0004540">
    <property type="term" value="F:RNA nuclease activity"/>
    <property type="evidence" value="ECO:0007669"/>
    <property type="project" value="InterPro"/>
</dbReference>
<sequence length="364" mass="41647">MDEVAIFWDYENVRVVAKGINVPLAEALIKYSESQGHPRVKKVYSNWAGINKEIVQALYSLGFDTIHISMGKTNSADVKIAVDCLETAKLYPDINSFIIVTGDKDFIPVVNSLKADRRKVIIVGNSNIVSEHLLLSADDFISLEELSKMYKSRNFSKSTKPKKKEKAISFNKAVKWLKDTVKLARLQSKTTRLALIDNFMRSSQNFDYKGSSVVQQPNDKSSTFSSFTKFITEAEKQGKIKTEIIEGFMEIFLIEENPQVESELNPNLKDVIEKEDWRLIFETLIKAYTDIKSEEKVEHKYAYLHNQLRTLKKEGLLLYSNSKLSSAITKLEEIGFLNSKDDSKYTLTEDYKENLENYIEKATV</sequence>
<dbReference type="CDD" id="cd11297">
    <property type="entry name" value="PIN_LabA-like_N_1"/>
    <property type="match status" value="1"/>
</dbReference>
<protein>
    <recommendedName>
        <fullName evidence="1">NYN domain-containing protein</fullName>
    </recommendedName>
</protein>
<reference evidence="2" key="1">
    <citation type="journal article" date="2015" name="Nature">
        <title>Complex archaea that bridge the gap between prokaryotes and eukaryotes.</title>
        <authorList>
            <person name="Spang A."/>
            <person name="Saw J.H."/>
            <person name="Jorgensen S.L."/>
            <person name="Zaremba-Niedzwiedzka K."/>
            <person name="Martijn J."/>
            <person name="Lind A.E."/>
            <person name="van Eijk R."/>
            <person name="Schleper C."/>
            <person name="Guy L."/>
            <person name="Ettema T.J."/>
        </authorList>
    </citation>
    <scope>NUCLEOTIDE SEQUENCE</scope>
</reference>
<dbReference type="InterPro" id="IPR021139">
    <property type="entry name" value="NYN"/>
</dbReference>
<dbReference type="AlphaFoldDB" id="A0A0F9N8U9"/>
<dbReference type="PANTHER" id="PTHR35811">
    <property type="entry name" value="SLR1870 PROTEIN"/>
    <property type="match status" value="1"/>
</dbReference>
<dbReference type="PANTHER" id="PTHR35811:SF1">
    <property type="entry name" value="HTH OST-TYPE DOMAIN-CONTAINING PROTEIN"/>
    <property type="match status" value="1"/>
</dbReference>
<evidence type="ECO:0000313" key="2">
    <source>
        <dbReference type="EMBL" id="KKM77842.1"/>
    </source>
</evidence>
<dbReference type="Pfam" id="PF01936">
    <property type="entry name" value="NYN"/>
    <property type="match status" value="1"/>
</dbReference>
<organism evidence="2">
    <name type="scientific">marine sediment metagenome</name>
    <dbReference type="NCBI Taxonomy" id="412755"/>
    <lineage>
        <taxon>unclassified sequences</taxon>
        <taxon>metagenomes</taxon>
        <taxon>ecological metagenomes</taxon>
    </lineage>
</organism>
<feature type="domain" description="NYN" evidence="1">
    <location>
        <begin position="4"/>
        <end position="144"/>
    </location>
</feature>
<dbReference type="Gene3D" id="3.40.50.1010">
    <property type="entry name" value="5'-nuclease"/>
    <property type="match status" value="1"/>
</dbReference>
<evidence type="ECO:0000259" key="1">
    <source>
        <dbReference type="Pfam" id="PF01936"/>
    </source>
</evidence>
<proteinExistence type="predicted"/>
<accession>A0A0F9N8U9</accession>
<comment type="caution">
    <text evidence="2">The sequence shown here is derived from an EMBL/GenBank/DDBJ whole genome shotgun (WGS) entry which is preliminary data.</text>
</comment>
<name>A0A0F9N8U9_9ZZZZ</name>